<feature type="region of interest" description="Disordered" evidence="1">
    <location>
        <begin position="552"/>
        <end position="582"/>
    </location>
</feature>
<evidence type="ECO:0000256" key="1">
    <source>
        <dbReference type="SAM" id="MobiDB-lite"/>
    </source>
</evidence>
<proteinExistence type="predicted"/>
<feature type="compositionally biased region" description="Polar residues" evidence="1">
    <location>
        <begin position="552"/>
        <end position="561"/>
    </location>
</feature>
<name>A0AAW3T7K8_9MICO</name>
<accession>A0AAW3T7K8</accession>
<evidence type="ECO:0000256" key="2">
    <source>
        <dbReference type="SAM" id="SignalP"/>
    </source>
</evidence>
<comment type="caution">
    <text evidence="3">The sequence shown here is derived from an EMBL/GenBank/DDBJ whole genome shotgun (WGS) entry which is preliminary data.</text>
</comment>
<evidence type="ECO:0000313" key="4">
    <source>
        <dbReference type="Proteomes" id="UP000590225"/>
    </source>
</evidence>
<organism evidence="3 4">
    <name type="scientific">Curtobacterium pusillum</name>
    <dbReference type="NCBI Taxonomy" id="69373"/>
    <lineage>
        <taxon>Bacteria</taxon>
        <taxon>Bacillati</taxon>
        <taxon>Actinomycetota</taxon>
        <taxon>Actinomycetes</taxon>
        <taxon>Micrococcales</taxon>
        <taxon>Microbacteriaceae</taxon>
        <taxon>Curtobacterium</taxon>
    </lineage>
</organism>
<gene>
    <name evidence="3" type="ORF">FHW23_001708</name>
</gene>
<feature type="chain" id="PRO_5043957831" evidence="2">
    <location>
        <begin position="32"/>
        <end position="689"/>
    </location>
</feature>
<reference evidence="3 4" key="1">
    <citation type="submission" date="2020-07" db="EMBL/GenBank/DDBJ databases">
        <title>Above-ground endophytic microbial communities from plants in different locations in the United States.</title>
        <authorList>
            <person name="Frank C."/>
        </authorList>
    </citation>
    <scope>NUCLEOTIDE SEQUENCE [LARGE SCALE GENOMIC DNA]</scope>
    <source>
        <strain evidence="3 4">WPL5_2</strain>
    </source>
</reference>
<protein>
    <submittedName>
        <fullName evidence="3">Uncharacterized protein</fullName>
    </submittedName>
</protein>
<sequence>MPHRTTIVAALAVAAVTTTTTVLTLPTAAVAAPATTAPATTAKTPAGSGGTLTNLDHLDFLLDDVPLLSGVPGHTTYDQASDPTARAPWVYADRDADGTYRRVGGGTLDPATGHWGQGAFDADDISRAAVVYVRDWEQDRTPSSLDIARELLRSLTYLQTSTGPDAGNVVLWQQPDGTLDTTPTPPDSPNPSDSADSFWTARTIWALGEAYPAFRHTDPGFARFLQDRLHLALGALERGSLAQYGRYDTVNGSRVPAWLIADSTSATAEGVLGLSAYSAAVPSDHGVRTVLQHETEGIAGMQRGGPGTWPYGAVLPSATSQSTWNAWGGMAPAALARAGAVLHRSAWEQDAERATAQFGTQLLTSGGPDNGWTPTPFDRTQIAYGADSLVESFTATADATGNDGQAALAGIAASWFFGANPAGVPVYDRATGACVDGIAADGTVNRGCGAESAIHTALTMLALDAHPAIRAAATAIDGRSAVQGITTVEAESGVLGGGATVVQHATAWTGSANWSGSASVQAPAGGTVTIALPAGHGPVVLAPVVSQQAGAAGRTTWTTSAPGRPTRLGTTQNGGAGEQGSAPTSTFLHPLRLATVVPAGVSSVTARVTSGALDLDAVLVQPVVAHLGLSGAKPVDLVVDSTGSARSGTIVGGRGRTASVFDADGRLVRSVHLRADSVPLAPGGFTVVG</sequence>
<evidence type="ECO:0000313" key="3">
    <source>
        <dbReference type="EMBL" id="MBA8990462.1"/>
    </source>
</evidence>
<keyword evidence="2" id="KW-0732">Signal</keyword>
<dbReference type="AlphaFoldDB" id="A0AAW3T7K8"/>
<dbReference type="RefSeq" id="WP_182515838.1">
    <property type="nucleotide sequence ID" value="NZ_JACGXP010000002.1"/>
</dbReference>
<dbReference type="Proteomes" id="UP000590225">
    <property type="component" value="Unassembled WGS sequence"/>
</dbReference>
<feature type="region of interest" description="Disordered" evidence="1">
    <location>
        <begin position="173"/>
        <end position="195"/>
    </location>
</feature>
<feature type="signal peptide" evidence="2">
    <location>
        <begin position="1"/>
        <end position="31"/>
    </location>
</feature>
<dbReference type="EMBL" id="JACGXP010000002">
    <property type="protein sequence ID" value="MBA8990462.1"/>
    <property type="molecule type" value="Genomic_DNA"/>
</dbReference>